<dbReference type="EMBL" id="JBBJBU010000016">
    <property type="protein sequence ID" value="KAK7202513.1"/>
    <property type="molecule type" value="Genomic_DNA"/>
</dbReference>
<dbReference type="RefSeq" id="XP_064765546.1">
    <property type="nucleotide sequence ID" value="XM_064913703.1"/>
</dbReference>
<feature type="compositionally biased region" description="Basic and acidic residues" evidence="1">
    <location>
        <begin position="82"/>
        <end position="93"/>
    </location>
</feature>
<evidence type="ECO:0008006" key="4">
    <source>
        <dbReference type="Google" id="ProtNLM"/>
    </source>
</evidence>
<feature type="compositionally biased region" description="Polar residues" evidence="1">
    <location>
        <begin position="1"/>
        <end position="14"/>
    </location>
</feature>
<reference evidence="2 3" key="1">
    <citation type="submission" date="2024-03" db="EMBL/GenBank/DDBJ databases">
        <title>Genome-scale model development and genomic sequencing of the oleaginous clade Lipomyces.</title>
        <authorList>
            <consortium name="Lawrence Berkeley National Laboratory"/>
            <person name="Czajka J.J."/>
            <person name="Han Y."/>
            <person name="Kim J."/>
            <person name="Mondo S.J."/>
            <person name="Hofstad B.A."/>
            <person name="Robles A."/>
            <person name="Haridas S."/>
            <person name="Riley R."/>
            <person name="LaButti K."/>
            <person name="Pangilinan J."/>
            <person name="Andreopoulos W."/>
            <person name="Lipzen A."/>
            <person name="Yan J."/>
            <person name="Wang M."/>
            <person name="Ng V."/>
            <person name="Grigoriev I.V."/>
            <person name="Spatafora J.W."/>
            <person name="Magnuson J.K."/>
            <person name="Baker S.E."/>
            <person name="Pomraning K.R."/>
        </authorList>
    </citation>
    <scope>NUCLEOTIDE SEQUENCE [LARGE SCALE GENOMIC DNA]</scope>
    <source>
        <strain evidence="2 3">Phaff 52-87</strain>
    </source>
</reference>
<dbReference type="GeneID" id="90039215"/>
<feature type="region of interest" description="Disordered" evidence="1">
    <location>
        <begin position="1"/>
        <end position="228"/>
    </location>
</feature>
<feature type="region of interest" description="Disordered" evidence="1">
    <location>
        <begin position="257"/>
        <end position="307"/>
    </location>
</feature>
<feature type="compositionally biased region" description="Basic and acidic residues" evidence="1">
    <location>
        <begin position="189"/>
        <end position="199"/>
    </location>
</feature>
<dbReference type="PANTHER" id="PTHR13138">
    <property type="entry name" value="PROTEIN LIN1"/>
    <property type="match status" value="1"/>
</dbReference>
<evidence type="ECO:0000313" key="2">
    <source>
        <dbReference type="EMBL" id="KAK7202513.1"/>
    </source>
</evidence>
<feature type="compositionally biased region" description="Acidic residues" evidence="1">
    <location>
        <begin position="200"/>
        <end position="218"/>
    </location>
</feature>
<feature type="compositionally biased region" description="Acidic residues" evidence="1">
    <location>
        <begin position="158"/>
        <end position="172"/>
    </location>
</feature>
<comment type="caution">
    <text evidence="2">The sequence shown here is derived from an EMBL/GenBank/DDBJ whole genome shotgun (WGS) entry which is preliminary data.</text>
</comment>
<feature type="compositionally biased region" description="Basic residues" evidence="1">
    <location>
        <begin position="335"/>
        <end position="348"/>
    </location>
</feature>
<name>A0ABR1F050_9ASCO</name>
<proteinExistence type="predicted"/>
<evidence type="ECO:0000313" key="3">
    <source>
        <dbReference type="Proteomes" id="UP001498771"/>
    </source>
</evidence>
<accession>A0ABR1F050</accession>
<dbReference type="InterPro" id="IPR039905">
    <property type="entry name" value="CD2BP2/Lin1"/>
</dbReference>
<organism evidence="2 3">
    <name type="scientific">Myxozyma melibiosi</name>
    <dbReference type="NCBI Taxonomy" id="54550"/>
    <lineage>
        <taxon>Eukaryota</taxon>
        <taxon>Fungi</taxon>
        <taxon>Dikarya</taxon>
        <taxon>Ascomycota</taxon>
        <taxon>Saccharomycotina</taxon>
        <taxon>Lipomycetes</taxon>
        <taxon>Lipomycetales</taxon>
        <taxon>Lipomycetaceae</taxon>
        <taxon>Myxozyma</taxon>
    </lineage>
</organism>
<dbReference type="Proteomes" id="UP001498771">
    <property type="component" value="Unassembled WGS sequence"/>
</dbReference>
<sequence length="418" mass="45863">MSSLKRSISTSSASGAPKRTRTQPEASTSASTEPEDVDEDELMEQDLPGSAPKIARRNKLREVQAYASDSSEDEFFSSARKSRAESSGKKDEDGGAEDDDDDDMFGGDSPKESGGKGAGRGEEAGGGGESSDEDDIDGVSKRSRRVRFLDISQIEGQESADQDVVDAEEANAEFENFVKSRASATGLEGKGKEPARDMMDLDNEDDNNENQEDEELDPEIGLTGSRKHAPKVEAFNMRADLEDGAFDEDGNYIRTTSATDEKAEEAHDAWMTGLSSNEIKAAKAADDARRERERQNELQSLREQEEVTAAEHMAKLMEQLEVAETPFEALARLGPGKKVKKNRNRRKAAAASSGETAEEAEKERARKTSVEAISDAADKLLNRGMKDVYEMSREQLARAYARDTGEQWRPPRRNSESD</sequence>
<feature type="compositionally biased region" description="Basic and acidic residues" evidence="1">
    <location>
        <begin position="280"/>
        <end position="305"/>
    </location>
</feature>
<keyword evidence="3" id="KW-1185">Reference proteome</keyword>
<feature type="compositionally biased region" description="Polar residues" evidence="1">
    <location>
        <begin position="23"/>
        <end position="32"/>
    </location>
</feature>
<feature type="compositionally biased region" description="Basic and acidic residues" evidence="1">
    <location>
        <begin position="109"/>
        <end position="123"/>
    </location>
</feature>
<feature type="compositionally biased region" description="Basic and acidic residues" evidence="1">
    <location>
        <begin position="359"/>
        <end position="369"/>
    </location>
</feature>
<feature type="region of interest" description="Disordered" evidence="1">
    <location>
        <begin position="333"/>
        <end position="371"/>
    </location>
</feature>
<gene>
    <name evidence="2" type="ORF">BZA70DRAFT_285266</name>
</gene>
<feature type="compositionally biased region" description="Acidic residues" evidence="1">
    <location>
        <begin position="94"/>
        <end position="105"/>
    </location>
</feature>
<feature type="compositionally biased region" description="Acidic residues" evidence="1">
    <location>
        <begin position="33"/>
        <end position="44"/>
    </location>
</feature>
<protein>
    <recommendedName>
        <fullName evidence="4">DNA replication checkpoint mediator MRC1 domain-containing protein</fullName>
    </recommendedName>
</protein>
<feature type="compositionally biased region" description="Basic and acidic residues" evidence="1">
    <location>
        <begin position="259"/>
        <end position="268"/>
    </location>
</feature>
<dbReference type="PANTHER" id="PTHR13138:SF3">
    <property type="entry name" value="CD2 ANTIGEN CYTOPLASMIC TAIL-BINDING PROTEIN 2"/>
    <property type="match status" value="1"/>
</dbReference>
<evidence type="ECO:0000256" key="1">
    <source>
        <dbReference type="SAM" id="MobiDB-lite"/>
    </source>
</evidence>